<feature type="region of interest" description="Disordered" evidence="1">
    <location>
        <begin position="72"/>
        <end position="96"/>
    </location>
</feature>
<keyword evidence="3" id="KW-1185">Reference proteome</keyword>
<dbReference type="Proteomes" id="UP000326202">
    <property type="component" value="Chromosome"/>
</dbReference>
<protein>
    <submittedName>
        <fullName evidence="2">Uncharacterized protein</fullName>
    </submittedName>
</protein>
<evidence type="ECO:0000313" key="2">
    <source>
        <dbReference type="EMBL" id="QEX17069.1"/>
    </source>
</evidence>
<organism evidence="2 3">
    <name type="scientific">Hypericibacter terrae</name>
    <dbReference type="NCBI Taxonomy" id="2602015"/>
    <lineage>
        <taxon>Bacteria</taxon>
        <taxon>Pseudomonadati</taxon>
        <taxon>Pseudomonadota</taxon>
        <taxon>Alphaproteobacteria</taxon>
        <taxon>Rhodospirillales</taxon>
        <taxon>Dongiaceae</taxon>
        <taxon>Hypericibacter</taxon>
    </lineage>
</organism>
<accession>A0A5J6MHW2</accession>
<gene>
    <name evidence="2" type="ORF">FRZ44_23650</name>
</gene>
<dbReference type="AlphaFoldDB" id="A0A5J6MHW2"/>
<feature type="region of interest" description="Disordered" evidence="1">
    <location>
        <begin position="31"/>
        <end position="57"/>
    </location>
</feature>
<feature type="compositionally biased region" description="Basic and acidic residues" evidence="1">
    <location>
        <begin position="83"/>
        <end position="96"/>
    </location>
</feature>
<proteinExistence type="predicted"/>
<dbReference type="EMBL" id="CP042906">
    <property type="protein sequence ID" value="QEX17069.1"/>
    <property type="molecule type" value="Genomic_DNA"/>
</dbReference>
<dbReference type="KEGG" id="htq:FRZ44_23650"/>
<sequence>MFSTPCSFRNQGSARSGILAEETQDAVGAFQKPAGKRGGRCARPGIGPGNSRKSVRSALIPGHPQNLAYIYSRERRRSVRSGQRADRPLSETDGRA</sequence>
<reference evidence="2 3" key="1">
    <citation type="submission" date="2019-08" db="EMBL/GenBank/DDBJ databases">
        <title>Hyperibacter terrae gen. nov., sp. nov. and Hyperibacter viscosus sp. nov., two new members in the family Rhodospirillaceae isolated from the rhizosphere of Hypericum perforatum.</title>
        <authorList>
            <person name="Noviana Z."/>
        </authorList>
    </citation>
    <scope>NUCLEOTIDE SEQUENCE [LARGE SCALE GENOMIC DNA]</scope>
    <source>
        <strain evidence="2 3">R5913</strain>
    </source>
</reference>
<name>A0A5J6MHW2_9PROT</name>
<evidence type="ECO:0000313" key="3">
    <source>
        <dbReference type="Proteomes" id="UP000326202"/>
    </source>
</evidence>
<evidence type="ECO:0000256" key="1">
    <source>
        <dbReference type="SAM" id="MobiDB-lite"/>
    </source>
</evidence>